<keyword evidence="2" id="KW-1133">Transmembrane helix</keyword>
<organism evidence="3 4">
    <name type="scientific">Purpureocillium lilacinum</name>
    <name type="common">Paecilomyces lilacinus</name>
    <dbReference type="NCBI Taxonomy" id="33203"/>
    <lineage>
        <taxon>Eukaryota</taxon>
        <taxon>Fungi</taxon>
        <taxon>Dikarya</taxon>
        <taxon>Ascomycota</taxon>
        <taxon>Pezizomycotina</taxon>
        <taxon>Sordariomycetes</taxon>
        <taxon>Hypocreomycetidae</taxon>
        <taxon>Hypocreales</taxon>
        <taxon>Ophiocordycipitaceae</taxon>
        <taxon>Purpureocillium</taxon>
    </lineage>
</organism>
<comment type="caution">
    <text evidence="3">The sequence shown here is derived from an EMBL/GenBank/DDBJ whole genome shotgun (WGS) entry which is preliminary data.</text>
</comment>
<dbReference type="EMBL" id="LCWV01000002">
    <property type="protein sequence ID" value="PWI75948.1"/>
    <property type="molecule type" value="Genomic_DNA"/>
</dbReference>
<keyword evidence="2" id="KW-0812">Transmembrane</keyword>
<evidence type="ECO:0000256" key="1">
    <source>
        <dbReference type="SAM" id="MobiDB-lite"/>
    </source>
</evidence>
<sequence>MDNVFTMVGTAGTGSMYELRKRSFVACIIPSGLDPCPWRQLRPFPTLRGSRTRGWRHTGRFASLADILAEDRQKYLLLMVMGIVIAHAKSTCACVVVLRRDIDARCARWRHSPSACIAHLARHVTLNPARPPSRRPQTMSSEGMRRGGLGVERQILVDSARRPAQPSPNQTARLPRRDTQNEQ</sequence>
<dbReference type="AlphaFoldDB" id="A0A2U3EN66"/>
<reference evidence="3 4" key="1">
    <citation type="journal article" date="2016" name="Front. Microbiol.">
        <title>Genome and transcriptome sequences reveal the specific parasitism of the nematophagous Purpureocillium lilacinum 36-1.</title>
        <authorList>
            <person name="Xie J."/>
            <person name="Li S."/>
            <person name="Mo C."/>
            <person name="Xiao X."/>
            <person name="Peng D."/>
            <person name="Wang G."/>
            <person name="Xiao Y."/>
        </authorList>
    </citation>
    <scope>NUCLEOTIDE SEQUENCE [LARGE SCALE GENOMIC DNA]</scope>
    <source>
        <strain evidence="3 4">36-1</strain>
    </source>
</reference>
<protein>
    <submittedName>
        <fullName evidence="3">Uncharacterized protein</fullName>
    </submittedName>
</protein>
<name>A0A2U3EN66_PURLI</name>
<accession>A0A2U3EN66</accession>
<evidence type="ECO:0000313" key="4">
    <source>
        <dbReference type="Proteomes" id="UP000245956"/>
    </source>
</evidence>
<feature type="region of interest" description="Disordered" evidence="1">
    <location>
        <begin position="127"/>
        <end position="183"/>
    </location>
</feature>
<dbReference type="Proteomes" id="UP000245956">
    <property type="component" value="Unassembled WGS sequence"/>
</dbReference>
<evidence type="ECO:0000256" key="2">
    <source>
        <dbReference type="SAM" id="Phobius"/>
    </source>
</evidence>
<feature type="transmembrane region" description="Helical" evidence="2">
    <location>
        <begin position="75"/>
        <end position="98"/>
    </location>
</feature>
<evidence type="ECO:0000313" key="3">
    <source>
        <dbReference type="EMBL" id="PWI75948.1"/>
    </source>
</evidence>
<keyword evidence="2" id="KW-0472">Membrane</keyword>
<proteinExistence type="predicted"/>
<gene>
    <name evidence="3" type="ORF">PCL_06606</name>
</gene>